<protein>
    <submittedName>
        <fullName evidence="2">Uncharacterized protein</fullName>
    </submittedName>
</protein>
<feature type="compositionally biased region" description="Pro residues" evidence="1">
    <location>
        <begin position="716"/>
        <end position="728"/>
    </location>
</feature>
<dbReference type="AlphaFoldDB" id="K0TRA3"/>
<proteinExistence type="predicted"/>
<dbReference type="EMBL" id="AGNL01000870">
    <property type="protein sequence ID" value="EJK77447.1"/>
    <property type="molecule type" value="Genomic_DNA"/>
</dbReference>
<gene>
    <name evidence="2" type="ORF">THAOC_00723</name>
</gene>
<evidence type="ECO:0000313" key="3">
    <source>
        <dbReference type="Proteomes" id="UP000266841"/>
    </source>
</evidence>
<evidence type="ECO:0000313" key="2">
    <source>
        <dbReference type="EMBL" id="EJK77447.1"/>
    </source>
</evidence>
<keyword evidence="3" id="KW-1185">Reference proteome</keyword>
<comment type="caution">
    <text evidence="2">The sequence shown here is derived from an EMBL/GenBank/DDBJ whole genome shotgun (WGS) entry which is preliminary data.</text>
</comment>
<organism evidence="2 3">
    <name type="scientific">Thalassiosira oceanica</name>
    <name type="common">Marine diatom</name>
    <dbReference type="NCBI Taxonomy" id="159749"/>
    <lineage>
        <taxon>Eukaryota</taxon>
        <taxon>Sar</taxon>
        <taxon>Stramenopiles</taxon>
        <taxon>Ochrophyta</taxon>
        <taxon>Bacillariophyta</taxon>
        <taxon>Coscinodiscophyceae</taxon>
        <taxon>Thalassiosirophycidae</taxon>
        <taxon>Thalassiosirales</taxon>
        <taxon>Thalassiosiraceae</taxon>
        <taxon>Thalassiosira</taxon>
    </lineage>
</organism>
<name>K0TRA3_THAOC</name>
<feature type="compositionally biased region" description="Low complexity" evidence="1">
    <location>
        <begin position="692"/>
        <end position="714"/>
    </location>
</feature>
<feature type="region of interest" description="Disordered" evidence="1">
    <location>
        <begin position="488"/>
        <end position="507"/>
    </location>
</feature>
<accession>K0TRA3</accession>
<reference evidence="2 3" key="1">
    <citation type="journal article" date="2012" name="Genome Biol.">
        <title>Genome and low-iron response of an oceanic diatom adapted to chronic iron limitation.</title>
        <authorList>
            <person name="Lommer M."/>
            <person name="Specht M."/>
            <person name="Roy A.S."/>
            <person name="Kraemer L."/>
            <person name="Andreson R."/>
            <person name="Gutowska M.A."/>
            <person name="Wolf J."/>
            <person name="Bergner S.V."/>
            <person name="Schilhabel M.B."/>
            <person name="Klostermeier U.C."/>
            <person name="Beiko R.G."/>
            <person name="Rosenstiel P."/>
            <person name="Hippler M."/>
            <person name="Laroche J."/>
        </authorList>
    </citation>
    <scope>NUCLEOTIDE SEQUENCE [LARGE SCALE GENOMIC DNA]</scope>
    <source>
        <strain evidence="2 3">CCMP1005</strain>
    </source>
</reference>
<sequence>MLIYSFVDHGVPSPSPIHLPSFVDTDRKDVGILEAGDKAGGGAGNESCGDSNSAVSIDEADGGGGDVGGAIKNQLRTTTRRGIGTGSFARIAMIVCGGLLIGGASAQTVPTGYTYVAPGLCKGSDTTYTGNGTPYMIMPWFVKGYITGSNPNPTYSTAYASPQACADACEASYLSLLNSDLQPVDYAYRVSMEYRTLFALYPMNPTLFLTRVLTPLPPVPMHQGISWNDGTSLAFYNGACYCHIDSGIDPSVAVSGDAYSLHMGSDYSGYVDGRGIVNAAFSMGNGMQCYSKDISSYPPPATPFPTKAPTKAPNPVTYSPVALPYTYIGTICTKLTPTLAVLPTRDGDTYPYSQHGTKHGTGTITSSSGIAGWECYSITTDMALPTRAPTAPLPVVVENALGFEHVGRSWACLDANGNQYQSLRIHIDPNSERHLNCLEHCAMSTYDAPHYDASVPLRGVGMKVVHTTFNCYCFFDAGHDLTNHPSYVGSGTEQSVEGASNTGTGPVDSVGTSRDFPIYYNTDADGDGYSSYECYKPVDGDWSAVPVGTYGPTVTSCACMFDGDGAIYDKNGYLYGIQGVSWAGGVWRYPEDGGAGDFASGDGRWWIASFSKNSETCSSTSSPSSSPIASTITTTNVGLVFLQSVRMFEFVSFDCVMNEANWFSVHIAYGSPTKAGATTSSPSHSPSKVTTGSPIAAGTSSPSGSPSKAPSKAPVTEPPSGSPTPGPTEGPTKTNICPFVPNWHDWSGSETCVSKCDNAKWMTDFGYEYQTLEQCCDAWYGWDIDACLSVGGGGDTPNPEFWYVNWQKYYCVQNCPVADGGNCGGLARFWEILHQDLDTCCKTMLGHQDHEHYTGKFYVNHRDMRCAMDCAMGSDPDCQGSPYDITVTLYDLPDACCAMELPWIDTNDCINETTMGGYTQQWFRDSLDGSIAPFRLPPDDE</sequence>
<feature type="compositionally biased region" description="Polar residues" evidence="1">
    <location>
        <begin position="676"/>
        <end position="691"/>
    </location>
</feature>
<dbReference type="Proteomes" id="UP000266841">
    <property type="component" value="Unassembled WGS sequence"/>
</dbReference>
<evidence type="ECO:0000256" key="1">
    <source>
        <dbReference type="SAM" id="MobiDB-lite"/>
    </source>
</evidence>
<feature type="region of interest" description="Disordered" evidence="1">
    <location>
        <begin position="674"/>
        <end position="734"/>
    </location>
</feature>
<feature type="compositionally biased region" description="Polar residues" evidence="1">
    <location>
        <begin position="488"/>
        <end position="504"/>
    </location>
</feature>